<sequence length="77" mass="8608">MTTTSLCGLPLPLPATFDFAAYMTTPPEVPAPVGMNLAPKNARNLVIERTNCGYVQQLRSARLQSLWSNMYIVVYFR</sequence>
<reference evidence="1 2" key="1">
    <citation type="journal article" date="2024" name="J Genomics">
        <title>Draft genome sequencing and assembly of Favolaschia claudopus CIRM-BRFM 2984 isolated from oak limbs.</title>
        <authorList>
            <person name="Navarro D."/>
            <person name="Drula E."/>
            <person name="Chaduli D."/>
            <person name="Cazenave R."/>
            <person name="Ahrendt S."/>
            <person name="Wang J."/>
            <person name="Lipzen A."/>
            <person name="Daum C."/>
            <person name="Barry K."/>
            <person name="Grigoriev I.V."/>
            <person name="Favel A."/>
            <person name="Rosso M.N."/>
            <person name="Martin F."/>
        </authorList>
    </citation>
    <scope>NUCLEOTIDE SEQUENCE [LARGE SCALE GENOMIC DNA]</scope>
    <source>
        <strain evidence="1 2">CIRM-BRFM 2984</strain>
    </source>
</reference>
<organism evidence="1 2">
    <name type="scientific">Favolaschia claudopus</name>
    <dbReference type="NCBI Taxonomy" id="2862362"/>
    <lineage>
        <taxon>Eukaryota</taxon>
        <taxon>Fungi</taxon>
        <taxon>Dikarya</taxon>
        <taxon>Basidiomycota</taxon>
        <taxon>Agaricomycotina</taxon>
        <taxon>Agaricomycetes</taxon>
        <taxon>Agaricomycetidae</taxon>
        <taxon>Agaricales</taxon>
        <taxon>Marasmiineae</taxon>
        <taxon>Mycenaceae</taxon>
        <taxon>Favolaschia</taxon>
    </lineage>
</organism>
<comment type="caution">
    <text evidence="1">The sequence shown here is derived from an EMBL/GenBank/DDBJ whole genome shotgun (WGS) entry which is preliminary data.</text>
</comment>
<accession>A0AAW0AT79</accession>
<name>A0AAW0AT79_9AGAR</name>
<dbReference type="EMBL" id="JAWWNJ010000053">
    <property type="protein sequence ID" value="KAK7015725.1"/>
    <property type="molecule type" value="Genomic_DNA"/>
</dbReference>
<dbReference type="Proteomes" id="UP001362999">
    <property type="component" value="Unassembled WGS sequence"/>
</dbReference>
<dbReference type="AlphaFoldDB" id="A0AAW0AT79"/>
<keyword evidence="2" id="KW-1185">Reference proteome</keyword>
<proteinExistence type="predicted"/>
<evidence type="ECO:0000313" key="1">
    <source>
        <dbReference type="EMBL" id="KAK7015725.1"/>
    </source>
</evidence>
<protein>
    <submittedName>
        <fullName evidence="1">Uncharacterized protein</fullName>
    </submittedName>
</protein>
<gene>
    <name evidence="1" type="ORF">R3P38DRAFT_2543226</name>
</gene>
<evidence type="ECO:0000313" key="2">
    <source>
        <dbReference type="Proteomes" id="UP001362999"/>
    </source>
</evidence>